<protein>
    <submittedName>
        <fullName evidence="1">Uncharacterized protein</fullName>
    </submittedName>
</protein>
<keyword evidence="2" id="KW-1185">Reference proteome</keyword>
<evidence type="ECO:0000313" key="1">
    <source>
        <dbReference type="EMBL" id="GFP98463.1"/>
    </source>
</evidence>
<reference evidence="1" key="1">
    <citation type="submission" date="2020-07" db="EMBL/GenBank/DDBJ databases">
        <title>Ethylene signaling mediates host invasion by parasitic plants.</title>
        <authorList>
            <person name="Yoshida S."/>
        </authorList>
    </citation>
    <scope>NUCLEOTIDE SEQUENCE</scope>
    <source>
        <strain evidence="1">Okayama</strain>
    </source>
</reference>
<dbReference type="AlphaFoldDB" id="A0A830CRH1"/>
<dbReference type="EMBL" id="BMAC01000528">
    <property type="protein sequence ID" value="GFP98463.1"/>
    <property type="molecule type" value="Genomic_DNA"/>
</dbReference>
<sequence>MLIPQIPSLLLLREKKFMTRGPSTSTRHYSVRLSLIAENSPLLPPVGVWPVSRTVNLTSSSCVALKI</sequence>
<evidence type="ECO:0000313" key="2">
    <source>
        <dbReference type="Proteomes" id="UP000653305"/>
    </source>
</evidence>
<name>A0A830CRH1_9LAMI</name>
<dbReference type="Proteomes" id="UP000653305">
    <property type="component" value="Unassembled WGS sequence"/>
</dbReference>
<accession>A0A830CRH1</accession>
<dbReference type="OrthoDB" id="997845at2759"/>
<organism evidence="1 2">
    <name type="scientific">Phtheirospermum japonicum</name>
    <dbReference type="NCBI Taxonomy" id="374723"/>
    <lineage>
        <taxon>Eukaryota</taxon>
        <taxon>Viridiplantae</taxon>
        <taxon>Streptophyta</taxon>
        <taxon>Embryophyta</taxon>
        <taxon>Tracheophyta</taxon>
        <taxon>Spermatophyta</taxon>
        <taxon>Magnoliopsida</taxon>
        <taxon>eudicotyledons</taxon>
        <taxon>Gunneridae</taxon>
        <taxon>Pentapetalae</taxon>
        <taxon>asterids</taxon>
        <taxon>lamiids</taxon>
        <taxon>Lamiales</taxon>
        <taxon>Orobanchaceae</taxon>
        <taxon>Orobanchaceae incertae sedis</taxon>
        <taxon>Phtheirospermum</taxon>
    </lineage>
</organism>
<comment type="caution">
    <text evidence="1">The sequence shown here is derived from an EMBL/GenBank/DDBJ whole genome shotgun (WGS) entry which is preliminary data.</text>
</comment>
<gene>
    <name evidence="1" type="ORF">PHJA_001990200</name>
</gene>
<proteinExistence type="predicted"/>